<feature type="transmembrane region" description="Helical" evidence="7">
    <location>
        <begin position="382"/>
        <end position="405"/>
    </location>
</feature>
<keyword evidence="3 7" id="KW-0812">Transmembrane</keyword>
<proteinExistence type="predicted"/>
<feature type="transmembrane region" description="Helical" evidence="7">
    <location>
        <begin position="154"/>
        <end position="174"/>
    </location>
</feature>
<evidence type="ECO:0000256" key="2">
    <source>
        <dbReference type="ARBA" id="ARBA00022475"/>
    </source>
</evidence>
<feature type="region of interest" description="Disordered" evidence="6">
    <location>
        <begin position="468"/>
        <end position="494"/>
    </location>
</feature>
<dbReference type="PANTHER" id="PTHR30250">
    <property type="entry name" value="PST FAMILY PREDICTED COLANIC ACID TRANSPORTER"/>
    <property type="match status" value="1"/>
</dbReference>
<keyword evidence="4 7" id="KW-1133">Transmembrane helix</keyword>
<reference evidence="8" key="1">
    <citation type="submission" date="2021-01" db="EMBL/GenBank/DDBJ databases">
        <title>Whole genome shotgun sequence of Rugosimonospora africana NBRC 104875.</title>
        <authorList>
            <person name="Komaki H."/>
            <person name="Tamura T."/>
        </authorList>
    </citation>
    <scope>NUCLEOTIDE SEQUENCE</scope>
    <source>
        <strain evidence="8">NBRC 104875</strain>
    </source>
</reference>
<accession>A0A8J3QPF5</accession>
<dbReference type="EMBL" id="BONZ01000021">
    <property type="protein sequence ID" value="GIH14131.1"/>
    <property type="molecule type" value="Genomic_DNA"/>
</dbReference>
<dbReference type="AlphaFoldDB" id="A0A8J3QPF5"/>
<keyword evidence="2" id="KW-1003">Cell membrane</keyword>
<comment type="subcellular location">
    <subcellularLocation>
        <location evidence="1">Cell membrane</location>
        <topology evidence="1">Multi-pass membrane protein</topology>
    </subcellularLocation>
</comment>
<evidence type="ECO:0000256" key="1">
    <source>
        <dbReference type="ARBA" id="ARBA00004651"/>
    </source>
</evidence>
<evidence type="ECO:0000256" key="4">
    <source>
        <dbReference type="ARBA" id="ARBA00022989"/>
    </source>
</evidence>
<feature type="transmembrane region" description="Helical" evidence="7">
    <location>
        <begin position="436"/>
        <end position="460"/>
    </location>
</feature>
<feature type="transmembrane region" description="Helical" evidence="7">
    <location>
        <begin position="340"/>
        <end position="362"/>
    </location>
</feature>
<feature type="transmembrane region" description="Helical" evidence="7">
    <location>
        <begin position="12"/>
        <end position="32"/>
    </location>
</feature>
<dbReference type="InterPro" id="IPR050833">
    <property type="entry name" value="Poly_Biosynth_Transport"/>
</dbReference>
<feature type="transmembrane region" description="Helical" evidence="7">
    <location>
        <begin position="263"/>
        <end position="288"/>
    </location>
</feature>
<evidence type="ECO:0008006" key="10">
    <source>
        <dbReference type="Google" id="ProtNLM"/>
    </source>
</evidence>
<evidence type="ECO:0000256" key="6">
    <source>
        <dbReference type="SAM" id="MobiDB-lite"/>
    </source>
</evidence>
<gene>
    <name evidence="8" type="ORF">Raf01_23030</name>
</gene>
<dbReference type="RefSeq" id="WP_203917793.1">
    <property type="nucleotide sequence ID" value="NZ_BONZ01000021.1"/>
</dbReference>
<dbReference type="Proteomes" id="UP000642748">
    <property type="component" value="Unassembled WGS sequence"/>
</dbReference>
<feature type="transmembrane region" description="Helical" evidence="7">
    <location>
        <begin position="180"/>
        <end position="200"/>
    </location>
</feature>
<evidence type="ECO:0000256" key="7">
    <source>
        <dbReference type="SAM" id="Phobius"/>
    </source>
</evidence>
<sequence>MKLLDRLPAPLGRAGYVVIGLGIQAVTAYVTLILSGRILGAALFGGLAALYTLVTSVATGLFQPLEQEVARRRGREWETRIIDGTLLRRAARFGLVLCVLVIAVAIGAHGAAVRLLGGHLQLLAAFCVAMPGYALCFVARGALSGSRRLARYGLQLSVEGTFRLVGLGVLVLVGSRGVAGYGWLFGIAPWVALVVSVAGLRPAPTSHAPDSRAPDSRAPDSRALESVALESVAPESPTAPVTAPGAVVQTPERDPAARSLAGALTLLLVSTLTAQLLIGAGPVIAQYFAGTADKARTGAFLAALVVVRLPVFMFTAVQPSMLPRMAEHVAAGRAAAFRSLLLKVLAAMGLFAAVTTVGTTVLGPWALKLLFGSDYVLSWGEFLLMGVSVGLFMASSVLGQALLAVGKHSRVAAGWLVGLAGLALGTAFAHDAVLRATLGLLIGAAASAATFAALLAYALWRWRPAHQGQQGAGDEPAGTSGDRLPGTADAAVPA</sequence>
<dbReference type="GO" id="GO:0005886">
    <property type="term" value="C:plasma membrane"/>
    <property type="evidence" value="ECO:0007669"/>
    <property type="project" value="UniProtKB-SubCell"/>
</dbReference>
<dbReference type="PANTHER" id="PTHR30250:SF11">
    <property type="entry name" value="O-ANTIGEN TRANSPORTER-RELATED"/>
    <property type="match status" value="1"/>
</dbReference>
<organism evidence="8 9">
    <name type="scientific">Rugosimonospora africana</name>
    <dbReference type="NCBI Taxonomy" id="556532"/>
    <lineage>
        <taxon>Bacteria</taxon>
        <taxon>Bacillati</taxon>
        <taxon>Actinomycetota</taxon>
        <taxon>Actinomycetes</taxon>
        <taxon>Micromonosporales</taxon>
        <taxon>Micromonosporaceae</taxon>
        <taxon>Rugosimonospora</taxon>
    </lineage>
</organism>
<feature type="transmembrane region" description="Helical" evidence="7">
    <location>
        <begin position="38"/>
        <end position="62"/>
    </location>
</feature>
<feature type="transmembrane region" description="Helical" evidence="7">
    <location>
        <begin position="412"/>
        <end position="430"/>
    </location>
</feature>
<evidence type="ECO:0000256" key="3">
    <source>
        <dbReference type="ARBA" id="ARBA00022692"/>
    </source>
</evidence>
<evidence type="ECO:0000256" key="5">
    <source>
        <dbReference type="ARBA" id="ARBA00023136"/>
    </source>
</evidence>
<evidence type="ECO:0000313" key="8">
    <source>
        <dbReference type="EMBL" id="GIH14131.1"/>
    </source>
</evidence>
<evidence type="ECO:0000313" key="9">
    <source>
        <dbReference type="Proteomes" id="UP000642748"/>
    </source>
</evidence>
<feature type="transmembrane region" description="Helical" evidence="7">
    <location>
        <begin position="300"/>
        <end position="319"/>
    </location>
</feature>
<feature type="transmembrane region" description="Helical" evidence="7">
    <location>
        <begin position="122"/>
        <end position="142"/>
    </location>
</feature>
<protein>
    <recommendedName>
        <fullName evidence="10">Membrane protein involved in the export of O-antigen and teichoic acid</fullName>
    </recommendedName>
</protein>
<name>A0A8J3QPF5_9ACTN</name>
<keyword evidence="5 7" id="KW-0472">Membrane</keyword>
<comment type="caution">
    <text evidence="8">The sequence shown here is derived from an EMBL/GenBank/DDBJ whole genome shotgun (WGS) entry which is preliminary data.</text>
</comment>
<feature type="transmembrane region" description="Helical" evidence="7">
    <location>
        <begin position="93"/>
        <end position="116"/>
    </location>
</feature>
<keyword evidence="9" id="KW-1185">Reference proteome</keyword>